<dbReference type="AlphaFoldDB" id="A0A9Q3BHC2"/>
<comment type="caution">
    <text evidence="1">The sequence shown here is derived from an EMBL/GenBank/DDBJ whole genome shotgun (WGS) entry which is preliminary data.</text>
</comment>
<organism evidence="1 2">
    <name type="scientific">Austropuccinia psidii MF-1</name>
    <dbReference type="NCBI Taxonomy" id="1389203"/>
    <lineage>
        <taxon>Eukaryota</taxon>
        <taxon>Fungi</taxon>
        <taxon>Dikarya</taxon>
        <taxon>Basidiomycota</taxon>
        <taxon>Pucciniomycotina</taxon>
        <taxon>Pucciniomycetes</taxon>
        <taxon>Pucciniales</taxon>
        <taxon>Sphaerophragmiaceae</taxon>
        <taxon>Austropuccinia</taxon>
    </lineage>
</organism>
<gene>
    <name evidence="1" type="ORF">O181_005019</name>
</gene>
<proteinExistence type="predicted"/>
<dbReference type="EMBL" id="AVOT02001008">
    <property type="protein sequence ID" value="MBW0465304.1"/>
    <property type="molecule type" value="Genomic_DNA"/>
</dbReference>
<protein>
    <submittedName>
        <fullName evidence="1">Uncharacterized protein</fullName>
    </submittedName>
</protein>
<keyword evidence="2" id="KW-1185">Reference proteome</keyword>
<sequence length="270" mass="31141">MEITLLDSIWHISAISVLWKFGHIHYHWPNWPSHLFWPFMVISLLGPTWPFHHHQALPGLSLLLGPLCCISCIWPNTPKDTFSLLKPPKPKFHSYPFGIGPKDLSPQSTTNNQKCHKWCYTPLCTFFHQQFNGTQIKWLFQLFIQVIKEAHHPEDSSSLKARCQSQVPMTSSSNCWLFLFTISLQGNTGNILSRDIQEAAPKPVVKCQCFNNPTWQPNSFQYSLDSSRPVFQSYIMGKSFNTVHFPIWQGIHPIRQSIQLLVFNTDQLPA</sequence>
<evidence type="ECO:0000313" key="1">
    <source>
        <dbReference type="EMBL" id="MBW0465304.1"/>
    </source>
</evidence>
<accession>A0A9Q3BHC2</accession>
<reference evidence="1" key="1">
    <citation type="submission" date="2021-03" db="EMBL/GenBank/DDBJ databases">
        <title>Draft genome sequence of rust myrtle Austropuccinia psidii MF-1, a brazilian biotype.</title>
        <authorList>
            <person name="Quecine M.C."/>
            <person name="Pachon D.M.R."/>
            <person name="Bonatelli M.L."/>
            <person name="Correr F.H."/>
            <person name="Franceschini L.M."/>
            <person name="Leite T.F."/>
            <person name="Margarido G.R.A."/>
            <person name="Almeida C.A."/>
            <person name="Ferrarezi J.A."/>
            <person name="Labate C.A."/>
        </authorList>
    </citation>
    <scope>NUCLEOTIDE SEQUENCE</scope>
    <source>
        <strain evidence="1">MF-1</strain>
    </source>
</reference>
<name>A0A9Q3BHC2_9BASI</name>
<dbReference type="Proteomes" id="UP000765509">
    <property type="component" value="Unassembled WGS sequence"/>
</dbReference>
<evidence type="ECO:0000313" key="2">
    <source>
        <dbReference type="Proteomes" id="UP000765509"/>
    </source>
</evidence>